<proteinExistence type="predicted"/>
<dbReference type="Gene3D" id="1.20.1280.50">
    <property type="match status" value="1"/>
</dbReference>
<dbReference type="InterPro" id="IPR044809">
    <property type="entry name" value="AUF1-like"/>
</dbReference>
<dbReference type="SUPFAM" id="SSF81383">
    <property type="entry name" value="F-box domain"/>
    <property type="match status" value="1"/>
</dbReference>
<dbReference type="PROSITE" id="PS50181">
    <property type="entry name" value="FBOX"/>
    <property type="match status" value="1"/>
</dbReference>
<name>A0ABD1NX91_9LAMI</name>
<accession>A0ABD1NX91</accession>
<dbReference type="InterPro" id="IPR001810">
    <property type="entry name" value="F-box_dom"/>
</dbReference>
<gene>
    <name evidence="2" type="ORF">Adt_46883</name>
</gene>
<dbReference type="PANTHER" id="PTHR31215">
    <property type="entry name" value="OS05G0510400 PROTEIN-RELATED"/>
    <property type="match status" value="1"/>
</dbReference>
<evidence type="ECO:0000313" key="2">
    <source>
        <dbReference type="EMBL" id="KAL2456243.1"/>
    </source>
</evidence>
<evidence type="ECO:0000259" key="1">
    <source>
        <dbReference type="PROSITE" id="PS50181"/>
    </source>
</evidence>
<comment type="caution">
    <text evidence="2">The sequence shown here is derived from an EMBL/GenBank/DDBJ whole genome shotgun (WGS) entry which is preliminary data.</text>
</comment>
<feature type="domain" description="F-box" evidence="1">
    <location>
        <begin position="13"/>
        <end position="61"/>
    </location>
</feature>
<keyword evidence="3" id="KW-1185">Reference proteome</keyword>
<protein>
    <recommendedName>
        <fullName evidence="1">F-box domain-containing protein</fullName>
    </recommendedName>
</protein>
<dbReference type="Proteomes" id="UP001604336">
    <property type="component" value="Unassembled WGS sequence"/>
</dbReference>
<dbReference type="AlphaFoldDB" id="A0ABD1NX91"/>
<evidence type="ECO:0000313" key="3">
    <source>
        <dbReference type="Proteomes" id="UP001604336"/>
    </source>
</evidence>
<dbReference type="Pfam" id="PF12937">
    <property type="entry name" value="F-box-like"/>
    <property type="match status" value="1"/>
</dbReference>
<dbReference type="EMBL" id="JBFOLK010000127">
    <property type="protein sequence ID" value="KAL2456243.1"/>
    <property type="molecule type" value="Genomic_DNA"/>
</dbReference>
<reference evidence="3" key="1">
    <citation type="submission" date="2024-07" db="EMBL/GenBank/DDBJ databases">
        <title>Two chromosome-level genome assemblies of Korean endemic species Abeliophyllum distichum and Forsythia ovata (Oleaceae).</title>
        <authorList>
            <person name="Jang H."/>
        </authorList>
    </citation>
    <scope>NUCLEOTIDE SEQUENCE [LARGE SCALE GENOMIC DNA]</scope>
</reference>
<dbReference type="InterPro" id="IPR036047">
    <property type="entry name" value="F-box-like_dom_sf"/>
</dbReference>
<organism evidence="2 3">
    <name type="scientific">Abeliophyllum distichum</name>
    <dbReference type="NCBI Taxonomy" id="126358"/>
    <lineage>
        <taxon>Eukaryota</taxon>
        <taxon>Viridiplantae</taxon>
        <taxon>Streptophyta</taxon>
        <taxon>Embryophyta</taxon>
        <taxon>Tracheophyta</taxon>
        <taxon>Spermatophyta</taxon>
        <taxon>Magnoliopsida</taxon>
        <taxon>eudicotyledons</taxon>
        <taxon>Gunneridae</taxon>
        <taxon>Pentapetalae</taxon>
        <taxon>asterids</taxon>
        <taxon>lamiids</taxon>
        <taxon>Lamiales</taxon>
        <taxon>Oleaceae</taxon>
        <taxon>Forsythieae</taxon>
        <taxon>Abeliophyllum</taxon>
    </lineage>
</organism>
<sequence>MKKLDNNKTTEMEDNFSRLPEQLLVSIFTKLANLKFLCRCSLVCKRFASTMSGIQNVSLTLPSSEASSFKSTQDKCKLFQKILCIRSEEIPGFIQSESIQKLNFIIFLQKFEKLESIYLEFTCPKNISNSPFLEWKAKCGSSRAEIESLVCLIPGSIHKITECQPDEKQENQLYFSEFLNSQIDNCLGLCWSCTECVHLLCILIKCHHSLKCATITNSEKQGMLVLKDEQLILWRNSINEEGFDCELPLCLMIASLQVLNLPLSGYLMKKVCLVIIKFIELARDDYDDDDDDYDGGEEDLITWDYDEDIPTWDFDEEEKLLGEALKEILSNHDKQFRIISMGSE</sequence>